<dbReference type="AlphaFoldDB" id="X1UM34"/>
<reference evidence="2" key="1">
    <citation type="journal article" date="2014" name="Front. Microbiol.">
        <title>High frequency of phylogenetically diverse reductive dehalogenase-homologous genes in deep subseafloor sedimentary metagenomes.</title>
        <authorList>
            <person name="Kawai M."/>
            <person name="Futagami T."/>
            <person name="Toyoda A."/>
            <person name="Takaki Y."/>
            <person name="Nishi S."/>
            <person name="Hori S."/>
            <person name="Arai W."/>
            <person name="Tsubouchi T."/>
            <person name="Morono Y."/>
            <person name="Uchiyama I."/>
            <person name="Ito T."/>
            <person name="Fujiyama A."/>
            <person name="Inagaki F."/>
            <person name="Takami H."/>
        </authorList>
    </citation>
    <scope>NUCLEOTIDE SEQUENCE</scope>
    <source>
        <strain evidence="2">Expedition CK06-06</strain>
    </source>
</reference>
<evidence type="ECO:0000259" key="1">
    <source>
        <dbReference type="Pfam" id="PF00120"/>
    </source>
</evidence>
<dbReference type="InterPro" id="IPR008146">
    <property type="entry name" value="Gln_synth_cat_dom"/>
</dbReference>
<organism evidence="2">
    <name type="scientific">marine sediment metagenome</name>
    <dbReference type="NCBI Taxonomy" id="412755"/>
    <lineage>
        <taxon>unclassified sequences</taxon>
        <taxon>metagenomes</taxon>
        <taxon>ecological metagenomes</taxon>
    </lineage>
</organism>
<dbReference type="GO" id="GO:0004356">
    <property type="term" value="F:glutamine synthetase activity"/>
    <property type="evidence" value="ECO:0007669"/>
    <property type="project" value="InterPro"/>
</dbReference>
<name>X1UM34_9ZZZZ</name>
<proteinExistence type="predicted"/>
<sequence length="139" mass="16006">YGEERVDFELPETQTFEIRSPDGSAHPYHLLSALGAAIHWGLTNPDEALKIAEDLYLEGNLFEDKAKGYRYDDLPGSCAEAAKYLEKERMLYEEMGFPSELIEGVIKRLNSYKDEDIYKELDKDPEEMKMFLGKYIHCG</sequence>
<dbReference type="Gene3D" id="3.30.590.10">
    <property type="entry name" value="Glutamine synthetase/guanido kinase, catalytic domain"/>
    <property type="match status" value="1"/>
</dbReference>
<evidence type="ECO:0000313" key="2">
    <source>
        <dbReference type="EMBL" id="GAJ04657.1"/>
    </source>
</evidence>
<comment type="caution">
    <text evidence="2">The sequence shown here is derived from an EMBL/GenBank/DDBJ whole genome shotgun (WGS) entry which is preliminary data.</text>
</comment>
<dbReference type="EMBL" id="BARW01032964">
    <property type="protein sequence ID" value="GAJ04657.1"/>
    <property type="molecule type" value="Genomic_DNA"/>
</dbReference>
<dbReference type="InterPro" id="IPR014746">
    <property type="entry name" value="Gln_synth/guanido_kin_cat_dom"/>
</dbReference>
<accession>X1UM34</accession>
<dbReference type="Pfam" id="PF00120">
    <property type="entry name" value="Gln-synt_C"/>
    <property type="match status" value="1"/>
</dbReference>
<feature type="domain" description="GS catalytic" evidence="1">
    <location>
        <begin position="9"/>
        <end position="103"/>
    </location>
</feature>
<gene>
    <name evidence="2" type="ORF">S12H4_52035</name>
</gene>
<protein>
    <recommendedName>
        <fullName evidence="1">GS catalytic domain-containing protein</fullName>
    </recommendedName>
</protein>
<dbReference type="SUPFAM" id="SSF55931">
    <property type="entry name" value="Glutamine synthetase/guanido kinase"/>
    <property type="match status" value="1"/>
</dbReference>
<feature type="non-terminal residue" evidence="2">
    <location>
        <position position="1"/>
    </location>
</feature>